<evidence type="ECO:0000313" key="1">
    <source>
        <dbReference type="EMBL" id="KAH6622910.1"/>
    </source>
</evidence>
<accession>A0ACB7P0T6</accession>
<evidence type="ECO:0000313" key="2">
    <source>
        <dbReference type="Proteomes" id="UP000724584"/>
    </source>
</evidence>
<protein>
    <submittedName>
        <fullName evidence="1">Uncharacterized protein</fullName>
    </submittedName>
</protein>
<name>A0ACB7P0T6_9PEZI</name>
<keyword evidence="2" id="KW-1185">Reference proteome</keyword>
<comment type="caution">
    <text evidence="1">The sequence shown here is derived from an EMBL/GenBank/DDBJ whole genome shotgun (WGS) entry which is preliminary data.</text>
</comment>
<dbReference type="EMBL" id="JAGIZQ010000006">
    <property type="protein sequence ID" value="KAH6622910.1"/>
    <property type="molecule type" value="Genomic_DNA"/>
</dbReference>
<dbReference type="Proteomes" id="UP000724584">
    <property type="component" value="Unassembled WGS sequence"/>
</dbReference>
<proteinExistence type="predicted"/>
<sequence>MTFQRVFHTFLLSIGYGWAAMSFTGATGFLFSLSVCLGYVYHTGAVNNGCFTRVDIPKA</sequence>
<reference evidence="1 2" key="1">
    <citation type="journal article" date="2021" name="Nat. Commun.">
        <title>Genetic determinants of endophytism in the Arabidopsis root mycobiome.</title>
        <authorList>
            <person name="Mesny F."/>
            <person name="Miyauchi S."/>
            <person name="Thiergart T."/>
            <person name="Pickel B."/>
            <person name="Atanasova L."/>
            <person name="Karlsson M."/>
            <person name="Huettel B."/>
            <person name="Barry K.W."/>
            <person name="Haridas S."/>
            <person name="Chen C."/>
            <person name="Bauer D."/>
            <person name="Andreopoulos W."/>
            <person name="Pangilinan J."/>
            <person name="LaButti K."/>
            <person name="Riley R."/>
            <person name="Lipzen A."/>
            <person name="Clum A."/>
            <person name="Drula E."/>
            <person name="Henrissat B."/>
            <person name="Kohler A."/>
            <person name="Grigoriev I.V."/>
            <person name="Martin F.M."/>
            <person name="Hacquard S."/>
        </authorList>
    </citation>
    <scope>NUCLEOTIDE SEQUENCE [LARGE SCALE GENOMIC DNA]</scope>
    <source>
        <strain evidence="1 2">MPI-SDFR-AT-0079</strain>
    </source>
</reference>
<gene>
    <name evidence="1" type="ORF">F5144DRAFT_538610</name>
</gene>
<organism evidence="1 2">
    <name type="scientific">Chaetomium tenue</name>
    <dbReference type="NCBI Taxonomy" id="1854479"/>
    <lineage>
        <taxon>Eukaryota</taxon>
        <taxon>Fungi</taxon>
        <taxon>Dikarya</taxon>
        <taxon>Ascomycota</taxon>
        <taxon>Pezizomycotina</taxon>
        <taxon>Sordariomycetes</taxon>
        <taxon>Sordariomycetidae</taxon>
        <taxon>Sordariales</taxon>
        <taxon>Chaetomiaceae</taxon>
        <taxon>Chaetomium</taxon>
    </lineage>
</organism>